<dbReference type="SUPFAM" id="SSF54211">
    <property type="entry name" value="Ribosomal protein S5 domain 2-like"/>
    <property type="match status" value="1"/>
</dbReference>
<protein>
    <recommendedName>
        <fullName evidence="2">Lon proteolytic domain-containing protein</fullName>
    </recommendedName>
</protein>
<sequence length="304" mass="31719">MNAIPLRRRLRYGAVASLITLAGFAATDSPYYRVGPGPVIQVGGSWSVTTARVSPSNWFQWSKAELTGQRTIRGGDAPPMPQTMAASQTNAVLVAAQLAARRTPVGGTGLQVTDAPGLHPGDILLATQQAGVLTPLRTQNDLRTPLRQSRLQVLVVPMTSANTWGTAELRPISAAHLAQVRVRETSAAAYPLGDVQGPSAGLILALARVDALTPGDLTGGRRIAGTGAINSDGTVTTVGEVTEKIHAAIAARADVFLVPTWQSREATAAAKGTNLKIIPVRTTKEALNHLCTTAAQPLTHVSTG</sequence>
<evidence type="ECO:0000313" key="4">
    <source>
        <dbReference type="Proteomes" id="UP001501231"/>
    </source>
</evidence>
<dbReference type="PANTHER" id="PTHR10046">
    <property type="entry name" value="ATP DEPENDENT LON PROTEASE FAMILY MEMBER"/>
    <property type="match status" value="1"/>
</dbReference>
<keyword evidence="4" id="KW-1185">Reference proteome</keyword>
<dbReference type="RefSeq" id="WP_344587270.1">
    <property type="nucleotide sequence ID" value="NZ_BAAARW010000003.1"/>
</dbReference>
<organism evidence="3 4">
    <name type="scientific">Actinomadura vinacea</name>
    <dbReference type="NCBI Taxonomy" id="115336"/>
    <lineage>
        <taxon>Bacteria</taxon>
        <taxon>Bacillati</taxon>
        <taxon>Actinomycetota</taxon>
        <taxon>Actinomycetes</taxon>
        <taxon>Streptosporangiales</taxon>
        <taxon>Thermomonosporaceae</taxon>
        <taxon>Actinomadura</taxon>
    </lineage>
</organism>
<feature type="signal peptide" evidence="1">
    <location>
        <begin position="1"/>
        <end position="25"/>
    </location>
</feature>
<feature type="domain" description="Lon proteolytic" evidence="2">
    <location>
        <begin position="196"/>
        <end position="290"/>
    </location>
</feature>
<keyword evidence="1" id="KW-0732">Signal</keyword>
<evidence type="ECO:0000256" key="1">
    <source>
        <dbReference type="SAM" id="SignalP"/>
    </source>
</evidence>
<dbReference type="EMBL" id="BAAARW010000003">
    <property type="protein sequence ID" value="GAA2404372.1"/>
    <property type="molecule type" value="Genomic_DNA"/>
</dbReference>
<accession>A0ABN3IH50</accession>
<proteinExistence type="predicted"/>
<comment type="caution">
    <text evidence="3">The sequence shown here is derived from an EMBL/GenBank/DDBJ whole genome shotgun (WGS) entry which is preliminary data.</text>
</comment>
<dbReference type="InterPro" id="IPR008269">
    <property type="entry name" value="Lon_proteolytic"/>
</dbReference>
<dbReference type="InterPro" id="IPR027065">
    <property type="entry name" value="Lon_Prtase"/>
</dbReference>
<evidence type="ECO:0000259" key="2">
    <source>
        <dbReference type="Pfam" id="PF05362"/>
    </source>
</evidence>
<reference evidence="3 4" key="1">
    <citation type="journal article" date="2019" name="Int. J. Syst. Evol. Microbiol.">
        <title>The Global Catalogue of Microorganisms (GCM) 10K type strain sequencing project: providing services to taxonomists for standard genome sequencing and annotation.</title>
        <authorList>
            <consortium name="The Broad Institute Genomics Platform"/>
            <consortium name="The Broad Institute Genome Sequencing Center for Infectious Disease"/>
            <person name="Wu L."/>
            <person name="Ma J."/>
        </authorList>
    </citation>
    <scope>NUCLEOTIDE SEQUENCE [LARGE SCALE GENOMIC DNA]</scope>
    <source>
        <strain evidence="3 4">JCM 3325</strain>
    </source>
</reference>
<name>A0ABN3IH50_9ACTN</name>
<dbReference type="Gene3D" id="3.30.230.10">
    <property type="match status" value="1"/>
</dbReference>
<dbReference type="InterPro" id="IPR020568">
    <property type="entry name" value="Ribosomal_Su5_D2-typ_SF"/>
</dbReference>
<dbReference type="InterPro" id="IPR014721">
    <property type="entry name" value="Ribsml_uS5_D2-typ_fold_subgr"/>
</dbReference>
<evidence type="ECO:0000313" key="3">
    <source>
        <dbReference type="EMBL" id="GAA2404372.1"/>
    </source>
</evidence>
<dbReference type="Pfam" id="PF05362">
    <property type="entry name" value="Lon_C"/>
    <property type="match status" value="1"/>
</dbReference>
<gene>
    <name evidence="3" type="ORF">GCM10010191_10130</name>
</gene>
<feature type="chain" id="PRO_5046884250" description="Lon proteolytic domain-containing protein" evidence="1">
    <location>
        <begin position="26"/>
        <end position="304"/>
    </location>
</feature>
<dbReference type="Proteomes" id="UP001501231">
    <property type="component" value="Unassembled WGS sequence"/>
</dbReference>